<evidence type="ECO:0000313" key="10">
    <source>
        <dbReference type="Proteomes" id="UP000077701"/>
    </source>
</evidence>
<keyword evidence="3" id="KW-0808">Transferase</keyword>
<dbReference type="GO" id="GO:0004674">
    <property type="term" value="F:protein serine/threonine kinase activity"/>
    <property type="evidence" value="ECO:0007669"/>
    <property type="project" value="UniProtKB-KW"/>
</dbReference>
<keyword evidence="10" id="KW-1185">Reference proteome</keyword>
<dbReference type="STRING" id="161355.PS9374_00937"/>
<dbReference type="PROSITE" id="PS50011">
    <property type="entry name" value="PROTEIN_KINASE_DOM"/>
    <property type="match status" value="1"/>
</dbReference>
<dbReference type="AlphaFoldDB" id="A0A171BM32"/>
<feature type="region of interest" description="Disordered" evidence="7">
    <location>
        <begin position="278"/>
        <end position="450"/>
    </location>
</feature>
<evidence type="ECO:0000256" key="1">
    <source>
        <dbReference type="ARBA" id="ARBA00012513"/>
    </source>
</evidence>
<name>A0A171BM32_9ACTN</name>
<feature type="compositionally biased region" description="Low complexity" evidence="7">
    <location>
        <begin position="292"/>
        <end position="309"/>
    </location>
</feature>
<dbReference type="CDD" id="cd14014">
    <property type="entry name" value="STKc_PknB_like"/>
    <property type="match status" value="1"/>
</dbReference>
<keyword evidence="4" id="KW-0547">Nucleotide-binding</keyword>
<dbReference type="GO" id="GO:0005524">
    <property type="term" value="F:ATP binding"/>
    <property type="evidence" value="ECO:0007669"/>
    <property type="project" value="UniProtKB-KW"/>
</dbReference>
<dbReference type="InterPro" id="IPR000719">
    <property type="entry name" value="Prot_kinase_dom"/>
</dbReference>
<evidence type="ECO:0000256" key="6">
    <source>
        <dbReference type="ARBA" id="ARBA00022840"/>
    </source>
</evidence>
<dbReference type="InterPro" id="IPR011009">
    <property type="entry name" value="Kinase-like_dom_sf"/>
</dbReference>
<evidence type="ECO:0000256" key="7">
    <source>
        <dbReference type="SAM" id="MobiDB-lite"/>
    </source>
</evidence>
<dbReference type="Gene3D" id="1.10.510.10">
    <property type="entry name" value="Transferase(Phosphotransferase) domain 1"/>
    <property type="match status" value="1"/>
</dbReference>
<proteinExistence type="predicted"/>
<reference evidence="9 10" key="1">
    <citation type="journal article" date="2016" name="Genome Announc.">
        <title>Draft Genome Sequence of Planomonospora sphaerica JCM9374, a Rare Actinomycete.</title>
        <authorList>
            <person name="Dohra H."/>
            <person name="Suzuki T."/>
            <person name="Inoue Y."/>
            <person name="Kodani S."/>
        </authorList>
    </citation>
    <scope>NUCLEOTIDE SEQUENCE [LARGE SCALE GENOMIC DNA]</scope>
    <source>
        <strain evidence="9 10">JCM 9374</strain>
    </source>
</reference>
<evidence type="ECO:0000313" key="9">
    <source>
        <dbReference type="EMBL" id="GAT65305.1"/>
    </source>
</evidence>
<dbReference type="Proteomes" id="UP000077701">
    <property type="component" value="Unassembled WGS sequence"/>
</dbReference>
<feature type="domain" description="Protein kinase" evidence="8">
    <location>
        <begin position="16"/>
        <end position="274"/>
    </location>
</feature>
<evidence type="ECO:0000256" key="5">
    <source>
        <dbReference type="ARBA" id="ARBA00022777"/>
    </source>
</evidence>
<protein>
    <recommendedName>
        <fullName evidence="1">non-specific serine/threonine protein kinase</fullName>
        <ecNumber evidence="1">2.7.11.1</ecNumber>
    </recommendedName>
</protein>
<evidence type="ECO:0000256" key="3">
    <source>
        <dbReference type="ARBA" id="ARBA00022679"/>
    </source>
</evidence>
<evidence type="ECO:0000256" key="2">
    <source>
        <dbReference type="ARBA" id="ARBA00022527"/>
    </source>
</evidence>
<evidence type="ECO:0000256" key="4">
    <source>
        <dbReference type="ARBA" id="ARBA00022741"/>
    </source>
</evidence>
<dbReference type="EC" id="2.7.11.1" evidence="1"/>
<evidence type="ECO:0000259" key="8">
    <source>
        <dbReference type="PROSITE" id="PS50011"/>
    </source>
</evidence>
<gene>
    <name evidence="9" type="ORF">PS9374_00937</name>
</gene>
<reference evidence="10" key="2">
    <citation type="submission" date="2016-04" db="EMBL/GenBank/DDBJ databases">
        <title>Planomonospora sphaerica JCM9374 whole genome shotgun sequence.</title>
        <authorList>
            <person name="Suzuki T."/>
            <person name="Dohra H."/>
            <person name="Kodani S."/>
        </authorList>
    </citation>
    <scope>NUCLEOTIDE SEQUENCE [LARGE SCALE GENOMIC DNA]</scope>
    <source>
        <strain evidence="10">JCM 9374</strain>
    </source>
</reference>
<accession>A0A171BM32</accession>
<organism evidence="9 10">
    <name type="scientific">Planomonospora sphaerica</name>
    <dbReference type="NCBI Taxonomy" id="161355"/>
    <lineage>
        <taxon>Bacteria</taxon>
        <taxon>Bacillati</taxon>
        <taxon>Actinomycetota</taxon>
        <taxon>Actinomycetes</taxon>
        <taxon>Streptosporangiales</taxon>
        <taxon>Streptosporangiaceae</taxon>
        <taxon>Planomonospora</taxon>
    </lineage>
</organism>
<keyword evidence="2 9" id="KW-0723">Serine/threonine-protein kinase</keyword>
<dbReference type="PANTHER" id="PTHR43289:SF6">
    <property type="entry name" value="SERINE_THREONINE-PROTEIN KINASE NEKL-3"/>
    <property type="match status" value="1"/>
</dbReference>
<dbReference type="SUPFAM" id="SSF56112">
    <property type="entry name" value="Protein kinase-like (PK-like)"/>
    <property type="match status" value="1"/>
</dbReference>
<dbReference type="PANTHER" id="PTHR43289">
    <property type="entry name" value="MITOGEN-ACTIVATED PROTEIN KINASE KINASE KINASE 20-RELATED"/>
    <property type="match status" value="1"/>
</dbReference>
<sequence length="675" mass="68964">MNGVSRIDTRVLAGRYRLLRPLSEGGDGIVWLAADEVLHRDVAVREVRIPSGLGPVARQTFHAAALRETNLAVRIKHPSIVVVHDVVVDDDRPWIVMELLHGASLEETVRERRPLPPRQAARVGAGVLGALSAVHAAGVLHRGIAPGNVFLAEDGRALLTDFGIVLTESGGEAPSTGRPIGAPGYTAPERLRGALGDARSDLWSLGATLYFAVEGTPPHPADTPADTIRRTLAEPPRRPERAGALGPLLMLMLAPSPIARPSAEAVARMLDDVAQGRSTTALPPAPAPAGPVPSGALPAPALAETSAPGPLTPGPAAPESSFPGPSTSAPAFPEPLTPGPVLPAPASFETSFPGPSISAPSLLGPAASGRGPSGTAAGGTDVPGSVPPGRVLPLPAPARTGDPRPGGTGPDLDVTGETPGISPEPSPGTAPSVRAPLPARPPREDRASVRFPRTGGPLVWAAAEITALAVLGGVAMGVTGLVSSGADPAPAAELSERPGAFASPVDVCGLIPADRVRQLLPALAGEGRPTDGGGCEWTSPGTGLRVAPAGPAAQWGRSPQQAHELFVNRRNGTIPDGGLVWSRSSISAGIRSARNTGPLPVKPVGEEAFGHDVYENRTTGRLERSHVTFRVDNLVVEVEYTVVDGSKDGPAIQSGAHTAATWVADALRKQKAAAG</sequence>
<dbReference type="Pfam" id="PF00069">
    <property type="entry name" value="Pkinase"/>
    <property type="match status" value="1"/>
</dbReference>
<dbReference type="Gene3D" id="3.30.200.20">
    <property type="entry name" value="Phosphorylase Kinase, domain 1"/>
    <property type="match status" value="1"/>
</dbReference>
<dbReference type="EMBL" id="BDCX01000002">
    <property type="protein sequence ID" value="GAT65305.1"/>
    <property type="molecule type" value="Genomic_DNA"/>
</dbReference>
<feature type="compositionally biased region" description="Pro residues" evidence="7">
    <location>
        <begin position="332"/>
        <end position="343"/>
    </location>
</feature>
<keyword evidence="6" id="KW-0067">ATP-binding</keyword>
<comment type="caution">
    <text evidence="9">The sequence shown here is derived from an EMBL/GenBank/DDBJ whole genome shotgun (WGS) entry which is preliminary data.</text>
</comment>
<keyword evidence="5 9" id="KW-0418">Kinase</keyword>